<dbReference type="Pfam" id="PF00397">
    <property type="entry name" value="WW"/>
    <property type="match status" value="1"/>
</dbReference>
<dbReference type="PROSITE" id="PS01159">
    <property type="entry name" value="WW_DOMAIN_1"/>
    <property type="match status" value="1"/>
</dbReference>
<dbReference type="EMBL" id="KB555237">
    <property type="protein sequence ID" value="EMP29552.1"/>
    <property type="molecule type" value="Genomic_DNA"/>
</dbReference>
<dbReference type="PANTHER" id="PTHR14058:SF11">
    <property type="entry name" value="AMYLOID BETA PRECURSOR PROTEIN BINDING FAMILY B MEMBER 2"/>
    <property type="match status" value="1"/>
</dbReference>
<feature type="domain" description="WW" evidence="3">
    <location>
        <begin position="12"/>
        <end position="44"/>
    </location>
</feature>
<evidence type="ECO:0000256" key="1">
    <source>
        <dbReference type="ARBA" id="ARBA00022737"/>
    </source>
</evidence>
<dbReference type="Proteomes" id="UP000031443">
    <property type="component" value="Unassembled WGS sequence"/>
</dbReference>
<evidence type="ECO:0000313" key="5">
    <source>
        <dbReference type="Proteomes" id="UP000031443"/>
    </source>
</evidence>
<dbReference type="GO" id="GO:0005737">
    <property type="term" value="C:cytoplasm"/>
    <property type="evidence" value="ECO:0007669"/>
    <property type="project" value="TreeGrafter"/>
</dbReference>
<dbReference type="SMART" id="SM00456">
    <property type="entry name" value="WW"/>
    <property type="match status" value="1"/>
</dbReference>
<organism evidence="4 5">
    <name type="scientific">Chelonia mydas</name>
    <name type="common">Green sea-turtle</name>
    <name type="synonym">Chelonia agassizi</name>
    <dbReference type="NCBI Taxonomy" id="8469"/>
    <lineage>
        <taxon>Eukaryota</taxon>
        <taxon>Metazoa</taxon>
        <taxon>Chordata</taxon>
        <taxon>Craniata</taxon>
        <taxon>Vertebrata</taxon>
        <taxon>Euteleostomi</taxon>
        <taxon>Archelosauria</taxon>
        <taxon>Testudinata</taxon>
        <taxon>Testudines</taxon>
        <taxon>Cryptodira</taxon>
        <taxon>Durocryptodira</taxon>
        <taxon>Americhelydia</taxon>
        <taxon>Chelonioidea</taxon>
        <taxon>Cheloniidae</taxon>
        <taxon>Chelonia</taxon>
    </lineage>
</organism>
<feature type="region of interest" description="Disordered" evidence="2">
    <location>
        <begin position="96"/>
        <end position="154"/>
    </location>
</feature>
<dbReference type="SUPFAM" id="SSF51045">
    <property type="entry name" value="WW domain"/>
    <property type="match status" value="1"/>
</dbReference>
<evidence type="ECO:0000256" key="2">
    <source>
        <dbReference type="SAM" id="MobiDB-lite"/>
    </source>
</evidence>
<dbReference type="CDD" id="cd00201">
    <property type="entry name" value="WW"/>
    <property type="match status" value="1"/>
</dbReference>
<protein>
    <submittedName>
        <fullName evidence="4">Amyloid beta A4 protein-binding family B member 2</fullName>
    </submittedName>
</protein>
<keyword evidence="1" id="KW-0677">Repeat</keyword>
<name>M7BMX9_CHEMY</name>
<evidence type="ECO:0000313" key="4">
    <source>
        <dbReference type="EMBL" id="EMP29552.1"/>
    </source>
</evidence>
<gene>
    <name evidence="4" type="ORF">UY3_13316</name>
</gene>
<dbReference type="STRING" id="8469.M7BMX9"/>
<accession>M7BMX9</accession>
<reference evidence="5" key="1">
    <citation type="journal article" date="2013" name="Nat. Genet.">
        <title>The draft genomes of soft-shell turtle and green sea turtle yield insights into the development and evolution of the turtle-specific body plan.</title>
        <authorList>
            <person name="Wang Z."/>
            <person name="Pascual-Anaya J."/>
            <person name="Zadissa A."/>
            <person name="Li W."/>
            <person name="Niimura Y."/>
            <person name="Huang Z."/>
            <person name="Li C."/>
            <person name="White S."/>
            <person name="Xiong Z."/>
            <person name="Fang D."/>
            <person name="Wang B."/>
            <person name="Ming Y."/>
            <person name="Chen Y."/>
            <person name="Zheng Y."/>
            <person name="Kuraku S."/>
            <person name="Pignatelli M."/>
            <person name="Herrero J."/>
            <person name="Beal K."/>
            <person name="Nozawa M."/>
            <person name="Li Q."/>
            <person name="Wang J."/>
            <person name="Zhang H."/>
            <person name="Yu L."/>
            <person name="Shigenobu S."/>
            <person name="Wang J."/>
            <person name="Liu J."/>
            <person name="Flicek P."/>
            <person name="Searle S."/>
            <person name="Wang J."/>
            <person name="Kuratani S."/>
            <person name="Yin Y."/>
            <person name="Aken B."/>
            <person name="Zhang G."/>
            <person name="Irie N."/>
        </authorList>
    </citation>
    <scope>NUCLEOTIDE SEQUENCE [LARGE SCALE GENOMIC DNA]</scope>
</reference>
<feature type="compositionally biased region" description="Polar residues" evidence="2">
    <location>
        <begin position="47"/>
        <end position="62"/>
    </location>
</feature>
<dbReference type="InterPro" id="IPR039576">
    <property type="entry name" value="APBB1/2/3"/>
</dbReference>
<dbReference type="InterPro" id="IPR036020">
    <property type="entry name" value="WW_dom_sf"/>
</dbReference>
<dbReference type="GO" id="GO:0001540">
    <property type="term" value="F:amyloid-beta binding"/>
    <property type="evidence" value="ECO:0007669"/>
    <property type="project" value="InterPro"/>
</dbReference>
<dbReference type="PROSITE" id="PS50020">
    <property type="entry name" value="WW_DOMAIN_2"/>
    <property type="match status" value="1"/>
</dbReference>
<dbReference type="PANTHER" id="PTHR14058">
    <property type="entry name" value="AMYLOID BETA A4 PRECURSOR PROTEIN-BINDING FAMILY B"/>
    <property type="match status" value="1"/>
</dbReference>
<dbReference type="FunFam" id="2.20.70.10:FF:000003">
    <property type="entry name" value="amyloid beta A4 precursor protein-binding family B member 2"/>
    <property type="match status" value="1"/>
</dbReference>
<evidence type="ECO:0000259" key="3">
    <source>
        <dbReference type="PROSITE" id="PS50020"/>
    </source>
</evidence>
<dbReference type="AlphaFoldDB" id="M7BMX9"/>
<dbReference type="GO" id="GO:0005634">
    <property type="term" value="C:nucleus"/>
    <property type="evidence" value="ECO:0007669"/>
    <property type="project" value="TreeGrafter"/>
</dbReference>
<keyword evidence="5" id="KW-1185">Reference proteome</keyword>
<sequence>DIWSDHSFQTDPDLPPGWKKINDIAGIYYWHIPTGTTQWERPVSIPTDLQSSRKGSLNSITPSPTPETEDLHAATVNPDPSLKEFEGATLRYASLKLRNAPQSNEDDSCSINSDPEAKSPAGGPDIHTPSPSTEPSCGAPLAQTHSPPPSQSPE</sequence>
<feature type="non-terminal residue" evidence="4">
    <location>
        <position position="1"/>
    </location>
</feature>
<dbReference type="InterPro" id="IPR001202">
    <property type="entry name" value="WW_dom"/>
</dbReference>
<dbReference type="GO" id="GO:0006355">
    <property type="term" value="P:regulation of DNA-templated transcription"/>
    <property type="evidence" value="ECO:0007669"/>
    <property type="project" value="TreeGrafter"/>
</dbReference>
<feature type="region of interest" description="Disordered" evidence="2">
    <location>
        <begin position="41"/>
        <end position="82"/>
    </location>
</feature>
<dbReference type="Gene3D" id="2.20.70.10">
    <property type="match status" value="1"/>
</dbReference>
<proteinExistence type="predicted"/>